<evidence type="ECO:0000313" key="2">
    <source>
        <dbReference type="Proteomes" id="UP001367676"/>
    </source>
</evidence>
<comment type="caution">
    <text evidence="1">The sequence shown here is derived from an EMBL/GenBank/DDBJ whole genome shotgun (WGS) entry which is preliminary data.</text>
</comment>
<reference evidence="1 2" key="1">
    <citation type="submission" date="2024-03" db="EMBL/GenBank/DDBJ databases">
        <title>Adaptation during the transition from Ophiocordyceps entomopathogen to insect associate is accompanied by gene loss and intensified selection.</title>
        <authorList>
            <person name="Ward C.M."/>
            <person name="Onetto C.A."/>
            <person name="Borneman A.R."/>
        </authorList>
    </citation>
    <scope>NUCLEOTIDE SEQUENCE [LARGE SCALE GENOMIC DNA]</scope>
    <source>
        <strain evidence="1">AWRI1</strain>
        <tissue evidence="1">Single Adult Female</tissue>
    </source>
</reference>
<dbReference type="EMBL" id="JBBCAQ010000010">
    <property type="protein sequence ID" value="KAK7600985.1"/>
    <property type="molecule type" value="Genomic_DNA"/>
</dbReference>
<organism evidence="1 2">
    <name type="scientific">Parthenolecanium corni</name>
    <dbReference type="NCBI Taxonomy" id="536013"/>
    <lineage>
        <taxon>Eukaryota</taxon>
        <taxon>Metazoa</taxon>
        <taxon>Ecdysozoa</taxon>
        <taxon>Arthropoda</taxon>
        <taxon>Hexapoda</taxon>
        <taxon>Insecta</taxon>
        <taxon>Pterygota</taxon>
        <taxon>Neoptera</taxon>
        <taxon>Paraneoptera</taxon>
        <taxon>Hemiptera</taxon>
        <taxon>Sternorrhyncha</taxon>
        <taxon>Coccoidea</taxon>
        <taxon>Coccidae</taxon>
        <taxon>Parthenolecanium</taxon>
    </lineage>
</organism>
<proteinExistence type="predicted"/>
<protein>
    <submittedName>
        <fullName evidence="1">Uncharacterized protein</fullName>
    </submittedName>
</protein>
<dbReference type="Proteomes" id="UP001367676">
    <property type="component" value="Unassembled WGS sequence"/>
</dbReference>
<sequence length="356" mass="41023">MTLKYLEILQLEEDGCGKWKRECWGWFIPHDETITTRSLEKLKEHVDDTDCFAMISHHVRRKTVDKMLNLKCIEGDGYKYIFKLKEDFVVNEAMITNVLSNHTEEIDKFWHKNITFDMERGPLTDTNSCVPRLKNMDSNGVKTIKFADSDDSDCSHEPSIGSQDDLTNSSDYECYFERDTVGERVAQVMGDAVRMQQLAREFLEEGTNLLLSNTTGTQMLKAAQMMDEAENLMVLTSKEKKTKAEAVAAAAAAASSLPDDAPFKELSDLDQGRAYPITNAYRTTQIFPNLDQMPHTYQVIEFQDDQKKYCVIVPQSVRPYPAKRREEFPELGEIQPIHLPFAYFMTYNDNYMHYMC</sequence>
<dbReference type="AlphaFoldDB" id="A0AAN9TQK6"/>
<accession>A0AAN9TQK6</accession>
<name>A0AAN9TQK6_9HEMI</name>
<keyword evidence="2" id="KW-1185">Reference proteome</keyword>
<gene>
    <name evidence="1" type="ORF">V9T40_008426</name>
</gene>
<evidence type="ECO:0000313" key="1">
    <source>
        <dbReference type="EMBL" id="KAK7600985.1"/>
    </source>
</evidence>